<dbReference type="Gene3D" id="3.40.50.2000">
    <property type="entry name" value="Glycogen Phosphorylase B"/>
    <property type="match status" value="1"/>
</dbReference>
<feature type="repeat" description="ANK" evidence="3">
    <location>
        <begin position="1862"/>
        <end position="1894"/>
    </location>
</feature>
<dbReference type="PROSITE" id="PS50088">
    <property type="entry name" value="ANK_REPEAT"/>
    <property type="match status" value="20"/>
</dbReference>
<evidence type="ECO:0000259" key="5">
    <source>
        <dbReference type="Pfam" id="PF20694"/>
    </source>
</evidence>
<feature type="repeat" description="ANK" evidence="3">
    <location>
        <begin position="1664"/>
        <end position="1696"/>
    </location>
</feature>
<feature type="repeat" description="ANK" evidence="3">
    <location>
        <begin position="1565"/>
        <end position="1597"/>
    </location>
</feature>
<feature type="repeat" description="ANK" evidence="3">
    <location>
        <begin position="1763"/>
        <end position="1795"/>
    </location>
</feature>
<dbReference type="PROSITE" id="PS50297">
    <property type="entry name" value="ANK_REP_REGION"/>
    <property type="match status" value="19"/>
</dbReference>
<feature type="repeat" description="ANK" evidence="3">
    <location>
        <begin position="1928"/>
        <end position="1960"/>
    </location>
</feature>
<feature type="repeat" description="ANK" evidence="3">
    <location>
        <begin position="1400"/>
        <end position="1432"/>
    </location>
</feature>
<feature type="repeat" description="ANK" evidence="3">
    <location>
        <begin position="1895"/>
        <end position="1927"/>
    </location>
</feature>
<evidence type="ECO:0000256" key="2">
    <source>
        <dbReference type="ARBA" id="ARBA00023043"/>
    </source>
</evidence>
<feature type="repeat" description="ANK" evidence="3">
    <location>
        <begin position="1499"/>
        <end position="1531"/>
    </location>
</feature>
<protein>
    <recommendedName>
        <fullName evidence="5">TRADD-like N-terminal domain-containing protein</fullName>
    </recommendedName>
</protein>
<evidence type="ECO:0000256" key="3">
    <source>
        <dbReference type="PROSITE-ProRule" id="PRU00023"/>
    </source>
</evidence>
<feature type="region of interest" description="Disordered" evidence="4">
    <location>
        <begin position="516"/>
        <end position="539"/>
    </location>
</feature>
<proteinExistence type="predicted"/>
<feature type="repeat" description="ANK" evidence="3">
    <location>
        <begin position="1796"/>
        <end position="1828"/>
    </location>
</feature>
<dbReference type="PANTHER" id="PTHR24198">
    <property type="entry name" value="ANKYRIN REPEAT AND PROTEIN KINASE DOMAIN-CONTAINING PROTEIN"/>
    <property type="match status" value="1"/>
</dbReference>
<dbReference type="CDD" id="cd03801">
    <property type="entry name" value="GT4_PimA-like"/>
    <property type="match status" value="1"/>
</dbReference>
<feature type="repeat" description="ANK" evidence="3">
    <location>
        <begin position="1433"/>
        <end position="1465"/>
    </location>
</feature>
<dbReference type="SMART" id="SM00248">
    <property type="entry name" value="ANK"/>
    <property type="match status" value="21"/>
</dbReference>
<feature type="repeat" description="ANK" evidence="3">
    <location>
        <begin position="1466"/>
        <end position="1498"/>
    </location>
</feature>
<evidence type="ECO:0000313" key="7">
    <source>
        <dbReference type="Proteomes" id="UP001159405"/>
    </source>
</evidence>
<dbReference type="Pfam" id="PF13637">
    <property type="entry name" value="Ank_4"/>
    <property type="match status" value="1"/>
</dbReference>
<keyword evidence="1" id="KW-0677">Repeat</keyword>
<evidence type="ECO:0000313" key="6">
    <source>
        <dbReference type="EMBL" id="CAH3148583.1"/>
    </source>
</evidence>
<name>A0ABN8PTT5_9CNID</name>
<dbReference type="PANTHER" id="PTHR24198:SF165">
    <property type="entry name" value="ANKYRIN REPEAT-CONTAINING PROTEIN-RELATED"/>
    <property type="match status" value="1"/>
</dbReference>
<dbReference type="Pfam" id="PF20706">
    <property type="entry name" value="GT4-conflict"/>
    <property type="match status" value="1"/>
</dbReference>
<gene>
    <name evidence="6" type="ORF">PLOB_00046690</name>
</gene>
<feature type="region of interest" description="Disordered" evidence="4">
    <location>
        <begin position="1"/>
        <end position="44"/>
    </location>
</feature>
<dbReference type="Pfam" id="PF00023">
    <property type="entry name" value="Ank"/>
    <property type="match status" value="3"/>
</dbReference>
<feature type="repeat" description="ANK" evidence="3">
    <location>
        <begin position="1697"/>
        <end position="1729"/>
    </location>
</feature>
<dbReference type="Pfam" id="PF12796">
    <property type="entry name" value="Ank_2"/>
    <property type="match status" value="5"/>
</dbReference>
<dbReference type="SUPFAM" id="SSF48403">
    <property type="entry name" value="Ankyrin repeat"/>
    <property type="match status" value="3"/>
</dbReference>
<feature type="repeat" description="ANK" evidence="3">
    <location>
        <begin position="717"/>
        <end position="749"/>
    </location>
</feature>
<feature type="repeat" description="ANK" evidence="3">
    <location>
        <begin position="1366"/>
        <end position="1398"/>
    </location>
</feature>
<feature type="repeat" description="ANK" evidence="3">
    <location>
        <begin position="1730"/>
        <end position="1762"/>
    </location>
</feature>
<dbReference type="Proteomes" id="UP001159405">
    <property type="component" value="Unassembled WGS sequence"/>
</dbReference>
<feature type="repeat" description="ANK" evidence="3">
    <location>
        <begin position="1829"/>
        <end position="1861"/>
    </location>
</feature>
<dbReference type="Gene3D" id="1.25.40.20">
    <property type="entry name" value="Ankyrin repeat-containing domain"/>
    <property type="match status" value="11"/>
</dbReference>
<dbReference type="InterPro" id="IPR036770">
    <property type="entry name" value="Ankyrin_rpt-contain_sf"/>
</dbReference>
<keyword evidence="2 3" id="KW-0040">ANK repeat</keyword>
<comment type="caution">
    <text evidence="6">The sequence shown here is derived from an EMBL/GenBank/DDBJ whole genome shotgun (WGS) entry which is preliminary data.</text>
</comment>
<feature type="repeat" description="ANK" evidence="3">
    <location>
        <begin position="1631"/>
        <end position="1663"/>
    </location>
</feature>
<accession>A0ABN8PTT5</accession>
<feature type="domain" description="TRADD-like N-terminal" evidence="5">
    <location>
        <begin position="589"/>
        <end position="631"/>
    </location>
</feature>
<feature type="repeat" description="ANK" evidence="3">
    <location>
        <begin position="907"/>
        <end position="936"/>
    </location>
</feature>
<dbReference type="InterPro" id="IPR002110">
    <property type="entry name" value="Ankyrin_rpt"/>
</dbReference>
<feature type="repeat" description="ANK" evidence="3">
    <location>
        <begin position="1598"/>
        <end position="1630"/>
    </location>
</feature>
<reference evidence="6 7" key="1">
    <citation type="submission" date="2022-05" db="EMBL/GenBank/DDBJ databases">
        <authorList>
            <consortium name="Genoscope - CEA"/>
            <person name="William W."/>
        </authorList>
    </citation>
    <scope>NUCLEOTIDE SEQUENCE [LARGE SCALE GENOMIC DNA]</scope>
</reference>
<dbReference type="InterPro" id="IPR049341">
    <property type="entry name" value="TRADD-like_N"/>
</dbReference>
<feature type="repeat" description="ANK" evidence="3">
    <location>
        <begin position="1532"/>
        <end position="1564"/>
    </location>
</feature>
<evidence type="ECO:0000256" key="4">
    <source>
        <dbReference type="SAM" id="MobiDB-lite"/>
    </source>
</evidence>
<dbReference type="Pfam" id="PF20694">
    <property type="entry name" value="TRADD-like_N"/>
    <property type="match status" value="1"/>
</dbReference>
<keyword evidence="7" id="KW-1185">Reference proteome</keyword>
<evidence type="ECO:0000256" key="1">
    <source>
        <dbReference type="ARBA" id="ARBA00022737"/>
    </source>
</evidence>
<dbReference type="Pfam" id="PF13857">
    <property type="entry name" value="Ank_5"/>
    <property type="match status" value="1"/>
</dbReference>
<sequence>MAASSGQLQNVKETWNVNSPTSHETSSSKTGDETIPQKATGQSALSATSRTLNVTLLGDEWGSSAGGLSTINRELAIHLSEQPGVNVSLLCPVKACSTEDIREAGGYGITIVEAKERAAYDRLDWLTIPPRYHFMDIVVGHGVKLGRQVQFIRDSPQFSNCKWVQVVHTAPEDLSRYKCYSDPISKGETKQESEVELCKLADIVVPVGPRLKEAYTSYLQRCKTDQEVLSITPGLFQREFGDLTQTPNENAEFKVLLIGRGDDEDFELKGYNIAAQAFTDQRLKNKPYHLIFVGAPEGKQEEVREKLRQRGIAEAQLTVRKFVQCRERLKDLLCEVDLAIMPSKSEGFGLVALEALSAGLPILVGSRSGFAKALENVPIGSSCIVNSDNPGKWAEAIEAVRTRHRMRLEEIKSLTASYGKMYSWKEQCEALVNRMWKMSREADSLKAANSLETKRQAFQGTESMAVDHKEPFMESDSKPRIYSHVGEKLVSETSVESNCQQKTDAVPRNQTKVFTVNVSQSQNTRKRKNSESSGDPEITTKHFFQDLNDEKSKVVHDTLQRQIQMYFQHRTIATTEGVSGLIEYIKGTHNMALQSVGIGSLEITFRCPSLESLESLWSDYQSGHLNDVAERYLVTNDIKKKVNLKSIGLETTIEEENYLICKEILMEKSYMLFSSDLSLSAESDQETASLTIDKSSDKCEDKKQVLTHTERAEKAKASRGPLHKAAVSGEYKTVKMLLESGEDVDQRDQVLVFSSLCKFCAKPQARLLAFAWLGDSYFLQLKNKIMKLNLALIDRIGVVIRIELYANHKAWERHCDWFTLPLLLQTPTSDFHFIISDGVFGGIGRKWKLSDSSDSDSVALETSLTIPTPTPTPSLVKTSLKYHRGNVARTNYVLNMKCLSVSAFFLTPLHLACWYGQESVVKLLLKHGANVNAEDGFQRTPLQKAERQNHHSIVQLLLKNDARLSLHQPVRYQIVFTSCQPGSGMSWFQNSTPSDSLTIVTSVLLSVRAIFMLFTTNSPKHEHQRAFGNVHFPRINRIRDKEKLASRKPQINNGCNFQNKFPTFRWSFPSTQDIVEVILELIFLLVKRVKYPPFFFHNQHNSTSSPGLLGNAGCIFDVISSLNIAYENIRFSSLFGAGDVSRGGTSATQRQKFHTDDTNQCLHNKSSSHGVPNTKLSNFTCLLVDFGKVMCSSAKELQQNSNTSSRKDYIPQILTIFRRRSSAQNLLIDEERGETDVFAGYFKHKILPNLVISNWLCLKNLSRKTFLQVDEKSGFTLLQAAVFEEKYNLVLEASGLLDNFVEEMELTKTGKNAKEFIGKTAVDFLSLRKTTNPFHIDIERIYDKLAEHNSRLTELPWDINASGSDNDSTALLHASRSSSSQFIETLIDLGGDVNAQRRKSKETPLMLAADWNNYMAASLILRHGADVNVHISNGFTPLHVSVNKSHENLVRLLLKHNANVNIQTTYGYTPLRQSFLKGNESLCRLLLEHKADVNIQDKDGYTPLHRCALMGNEDLCRLLFEHNADVNIQDNLGYSPMHWCAFKGNENLSRLLLEHNADVNVQDNNGYSLLHWCAFKGYEILCRLLLEHNADVNIQDKDGYTPLHRGALLGNEDLCRLLFEHNADVNIQDNHGHSPLHWCAREGNENLCRLLLEHNADVHIQDNHGYTALHWCAFKGNEYLCRLLLEHNVGVNIQDNHGYSPLLWCTFRGNENLCRLLLEHSADVNVQDNHGYTPLLWCALMGNEELCRLILEHNAGVNIQDKDGYTPLHWCAREGNENLCRLLLEHNADVNIQDNLGHTPLHLGTIEGNENLCRLLLEHDADVNIQDDDGYTPLHLCSLMGKANVCILLLEHNANVNTQDEDGYTPLHWCAREDNQNLCRLLLEHNADVNTQDEDGYTPLHWCALTGNENLCRFLLEQNADVNIKDNHGHTPLHWSTRNGNGNLCRLLLKHNADVNLQDKGTPFSF</sequence>
<dbReference type="SUPFAM" id="SSF53756">
    <property type="entry name" value="UDP-Glycosyltransferase/glycogen phosphorylase"/>
    <property type="match status" value="1"/>
</dbReference>
<feature type="compositionally biased region" description="Polar residues" evidence="4">
    <location>
        <begin position="1"/>
        <end position="29"/>
    </location>
</feature>
<dbReference type="EMBL" id="CALNXK010000084">
    <property type="protein sequence ID" value="CAH3148583.1"/>
    <property type="molecule type" value="Genomic_DNA"/>
</dbReference>
<organism evidence="6 7">
    <name type="scientific">Porites lobata</name>
    <dbReference type="NCBI Taxonomy" id="104759"/>
    <lineage>
        <taxon>Eukaryota</taxon>
        <taxon>Metazoa</taxon>
        <taxon>Cnidaria</taxon>
        <taxon>Anthozoa</taxon>
        <taxon>Hexacorallia</taxon>
        <taxon>Scleractinia</taxon>
        <taxon>Fungiina</taxon>
        <taxon>Poritidae</taxon>
        <taxon>Porites</taxon>
    </lineage>
</organism>